<dbReference type="InterPro" id="IPR038296">
    <property type="entry name" value="ParD_sf"/>
</dbReference>
<dbReference type="Proteomes" id="UP000050421">
    <property type="component" value="Unassembled WGS sequence"/>
</dbReference>
<dbReference type="PANTHER" id="PTHR36582:SF2">
    <property type="entry name" value="ANTITOXIN PARD"/>
    <property type="match status" value="1"/>
</dbReference>
<keyword evidence="2" id="KW-1277">Toxin-antitoxin system</keyword>
<dbReference type="InterPro" id="IPR022789">
    <property type="entry name" value="ParD"/>
</dbReference>
<dbReference type="AlphaFoldDB" id="A0A0P7Y1H7"/>
<dbReference type="OrthoDB" id="9815501at2"/>
<gene>
    <name evidence="3" type="ORF">HLUCCX10_15895</name>
</gene>
<evidence type="ECO:0000256" key="1">
    <source>
        <dbReference type="ARBA" id="ARBA00008580"/>
    </source>
</evidence>
<proteinExistence type="inferred from homology"/>
<accession>A0A0P7Y1H7</accession>
<sequence>MSKNTSIILGDHFDQFIQKEIKTGRYASASEIVRMGLRLLEQETRKIELINEALVVGEMSGKPVEFDNEEFKSRMKANLNL</sequence>
<dbReference type="Pfam" id="PF03693">
    <property type="entry name" value="ParD_antitoxin"/>
    <property type="match status" value="1"/>
</dbReference>
<evidence type="ECO:0000313" key="4">
    <source>
        <dbReference type="Proteomes" id="UP000050421"/>
    </source>
</evidence>
<dbReference type="SUPFAM" id="SSF47598">
    <property type="entry name" value="Ribbon-helix-helix"/>
    <property type="match status" value="1"/>
</dbReference>
<dbReference type="InterPro" id="IPR010985">
    <property type="entry name" value="Ribbon_hlx_hlx"/>
</dbReference>
<organism evidence="3 4">
    <name type="scientific">Algoriphagus marincola HL-49</name>
    <dbReference type="NCBI Taxonomy" id="1305737"/>
    <lineage>
        <taxon>Bacteria</taxon>
        <taxon>Pseudomonadati</taxon>
        <taxon>Bacteroidota</taxon>
        <taxon>Cytophagia</taxon>
        <taxon>Cytophagales</taxon>
        <taxon>Cyclobacteriaceae</taxon>
        <taxon>Algoriphagus</taxon>
    </lineage>
</organism>
<dbReference type="GO" id="GO:0006355">
    <property type="term" value="P:regulation of DNA-templated transcription"/>
    <property type="evidence" value="ECO:0007669"/>
    <property type="project" value="InterPro"/>
</dbReference>
<dbReference type="PATRIC" id="fig|1305737.6.peg.170"/>
<dbReference type="STRING" id="1305737.GCA_000526355_03779"/>
<protein>
    <submittedName>
        <fullName evidence="3">Toxin-antitoxin system CC2985 family antidote component</fullName>
    </submittedName>
</protein>
<evidence type="ECO:0000256" key="2">
    <source>
        <dbReference type="ARBA" id="ARBA00022649"/>
    </source>
</evidence>
<dbReference type="NCBIfam" id="TIGR02606">
    <property type="entry name" value="antidote_CC2985"/>
    <property type="match status" value="1"/>
</dbReference>
<dbReference type="PANTHER" id="PTHR36582">
    <property type="entry name" value="ANTITOXIN PARD"/>
    <property type="match status" value="1"/>
</dbReference>
<dbReference type="EMBL" id="LJXT01000133">
    <property type="protein sequence ID" value="KPQ10187.1"/>
    <property type="molecule type" value="Genomic_DNA"/>
</dbReference>
<evidence type="ECO:0000313" key="3">
    <source>
        <dbReference type="EMBL" id="KPQ10187.1"/>
    </source>
</evidence>
<comment type="caution">
    <text evidence="3">The sequence shown here is derived from an EMBL/GenBank/DDBJ whole genome shotgun (WGS) entry which is preliminary data.</text>
</comment>
<dbReference type="Gene3D" id="6.10.10.120">
    <property type="entry name" value="Antitoxin ParD1-like"/>
    <property type="match status" value="1"/>
</dbReference>
<name>A0A0P7Y1H7_9BACT</name>
<comment type="similarity">
    <text evidence="1">Belongs to the ParD antitoxin family.</text>
</comment>
<reference evidence="3 4" key="1">
    <citation type="submission" date="2015-09" db="EMBL/GenBank/DDBJ databases">
        <title>Identification and resolution of microdiversity through metagenomic sequencing of parallel consortia.</title>
        <authorList>
            <person name="Nelson W.C."/>
            <person name="Romine M.F."/>
            <person name="Lindemann S.R."/>
        </authorList>
    </citation>
    <scope>NUCLEOTIDE SEQUENCE [LARGE SCALE GENOMIC DNA]</scope>
    <source>
        <strain evidence="3">HL-49</strain>
    </source>
</reference>